<organism evidence="2 3">
    <name type="scientific">Candidatus Clostridium helianthi</name>
    <dbReference type="NCBI Taxonomy" id="3381660"/>
    <lineage>
        <taxon>Bacteria</taxon>
        <taxon>Bacillati</taxon>
        <taxon>Bacillota</taxon>
        <taxon>Clostridia</taxon>
        <taxon>Eubacteriales</taxon>
        <taxon>Clostridiaceae</taxon>
        <taxon>Clostridium</taxon>
    </lineage>
</organism>
<keyword evidence="3" id="KW-1185">Reference proteome</keyword>
<comment type="caution">
    <text evidence="2">The sequence shown here is derived from an EMBL/GenBank/DDBJ whole genome shotgun (WGS) entry which is preliminary data.</text>
</comment>
<dbReference type="EMBL" id="JBJIAB010000035">
    <property type="protein sequence ID" value="MFL0167517.1"/>
    <property type="molecule type" value="Genomic_DNA"/>
</dbReference>
<name>A0ABW8SAQ9_9CLOT</name>
<evidence type="ECO:0000256" key="1">
    <source>
        <dbReference type="SAM" id="Phobius"/>
    </source>
</evidence>
<evidence type="ECO:0008006" key="4">
    <source>
        <dbReference type="Google" id="ProtNLM"/>
    </source>
</evidence>
<protein>
    <recommendedName>
        <fullName evidence="4">DUF4830 domain-containing protein</fullName>
    </recommendedName>
</protein>
<sequence length="148" mass="17528">MKNVKKIFIFFSVIALVVLLIYYLSPKSNSFRNFILKDCQGSNISKIRMTSSYDDKYKSITDINEINKLLSDLSKMKIVEFKENTNIRSNYYYDFAISTDKNSNLLEVIIYDTNYITIDNIREHNLKTYRIMDNGLNKDYLKELIENK</sequence>
<gene>
    <name evidence="2" type="ORF">ACJDTP_20825</name>
</gene>
<proteinExistence type="predicted"/>
<keyword evidence="1" id="KW-0812">Transmembrane</keyword>
<evidence type="ECO:0000313" key="2">
    <source>
        <dbReference type="EMBL" id="MFL0167517.1"/>
    </source>
</evidence>
<keyword evidence="1" id="KW-1133">Transmembrane helix</keyword>
<dbReference type="Proteomes" id="UP001623600">
    <property type="component" value="Unassembled WGS sequence"/>
</dbReference>
<reference evidence="2 3" key="1">
    <citation type="submission" date="2024-11" db="EMBL/GenBank/DDBJ databases">
        <authorList>
            <person name="Heng Y.C."/>
            <person name="Lim A.C.H."/>
            <person name="Lee J.K.Y."/>
            <person name="Kittelmann S."/>
        </authorList>
    </citation>
    <scope>NUCLEOTIDE SEQUENCE [LARGE SCALE GENOMIC DNA]</scope>
    <source>
        <strain evidence="2 3">WILCCON 0112</strain>
    </source>
</reference>
<accession>A0ABW8SAQ9</accession>
<evidence type="ECO:0000313" key="3">
    <source>
        <dbReference type="Proteomes" id="UP001623600"/>
    </source>
</evidence>
<dbReference type="RefSeq" id="WP_406762304.1">
    <property type="nucleotide sequence ID" value="NZ_JBJIAB010000035.1"/>
</dbReference>
<keyword evidence="1" id="KW-0472">Membrane</keyword>
<feature type="transmembrane region" description="Helical" evidence="1">
    <location>
        <begin position="7"/>
        <end position="25"/>
    </location>
</feature>